<evidence type="ECO:0000256" key="5">
    <source>
        <dbReference type="ARBA" id="ARBA00023015"/>
    </source>
</evidence>
<keyword evidence="7" id="KW-0804">Transcription</keyword>
<dbReference type="GO" id="GO:0006346">
    <property type="term" value="P:DNA methylation-dependent constitutive heterochromatin formation"/>
    <property type="evidence" value="ECO:0007669"/>
    <property type="project" value="TreeGrafter"/>
</dbReference>
<sequence>MDCVGLPSGWKREEVVRKSGLSAGKTDVYYYSPDGKKIRSKPQLARHLGDVIDLSAFDFRTGRIIHSALRKSKRSKGMRHDSSLALPIRQTASIFKQPVTVIRTRPESRPKTDLKHGPQEQPKQLFWEKRLRGVQPRDVNDDPFVALELPLNMQALFVGVGPDLTTENILQSIAAALHVSNIPVTGQNSSKSIQKNPGVNMDANQPKMQYMMVSDTDVKRQEYKVVEARKKLQDALVGVS</sequence>
<organism evidence="9 10">
    <name type="scientific">Octopus sinensis</name>
    <name type="common">East Asian common octopus</name>
    <dbReference type="NCBI Taxonomy" id="2607531"/>
    <lineage>
        <taxon>Eukaryota</taxon>
        <taxon>Metazoa</taxon>
        <taxon>Spiralia</taxon>
        <taxon>Lophotrochozoa</taxon>
        <taxon>Mollusca</taxon>
        <taxon>Cephalopoda</taxon>
        <taxon>Coleoidea</taxon>
        <taxon>Octopodiformes</taxon>
        <taxon>Octopoda</taxon>
        <taxon>Incirrata</taxon>
        <taxon>Octopodidae</taxon>
        <taxon>Octopus</taxon>
    </lineage>
</organism>
<evidence type="ECO:0000256" key="3">
    <source>
        <dbReference type="ARBA" id="ARBA00022454"/>
    </source>
</evidence>
<proteinExistence type="predicted"/>
<dbReference type="PANTHER" id="PTHR12396">
    <property type="entry name" value="METHYL-CPG BINDING PROTEIN, MBD"/>
    <property type="match status" value="1"/>
</dbReference>
<evidence type="ECO:0000256" key="1">
    <source>
        <dbReference type="ARBA" id="ARBA00004123"/>
    </source>
</evidence>
<dbReference type="InterPro" id="IPR025884">
    <property type="entry name" value="MeCpG-bd_2/3_C_dom"/>
</dbReference>
<dbReference type="PANTHER" id="PTHR12396:SF57">
    <property type="entry name" value="METHYL-CPG-BINDING DOMAIN PROTEIN 1"/>
    <property type="match status" value="1"/>
</dbReference>
<dbReference type="InterPro" id="IPR032343">
    <property type="entry name" value="MBD2/MBD3_p55-bd"/>
</dbReference>
<protein>
    <submittedName>
        <fullName evidence="10">Methyl-CpG-binding domain protein 2 isoform X4</fullName>
    </submittedName>
</protein>
<dbReference type="GO" id="GO:0008327">
    <property type="term" value="F:methyl-CpG binding"/>
    <property type="evidence" value="ECO:0007669"/>
    <property type="project" value="TreeGrafter"/>
</dbReference>
<dbReference type="Proteomes" id="UP000515154">
    <property type="component" value="Linkage group LG16"/>
</dbReference>
<keyword evidence="9" id="KW-1185">Reference proteome</keyword>
<evidence type="ECO:0000256" key="7">
    <source>
        <dbReference type="ARBA" id="ARBA00023163"/>
    </source>
</evidence>
<dbReference type="Pfam" id="PF16564">
    <property type="entry name" value="MBDa"/>
    <property type="match status" value="1"/>
</dbReference>
<reference evidence="10" key="1">
    <citation type="submission" date="2025-08" db="UniProtKB">
        <authorList>
            <consortium name="RefSeq"/>
        </authorList>
    </citation>
    <scope>IDENTIFICATION</scope>
</reference>
<dbReference type="Gene3D" id="3.30.890.10">
    <property type="entry name" value="Methyl-cpg-binding Protein 2, Chain A"/>
    <property type="match status" value="1"/>
</dbReference>
<name>A0A6P7T612_9MOLL</name>
<dbReference type="SUPFAM" id="SSF54171">
    <property type="entry name" value="DNA-binding domain"/>
    <property type="match status" value="1"/>
</dbReference>
<dbReference type="GO" id="GO:0000122">
    <property type="term" value="P:negative regulation of transcription by RNA polymerase II"/>
    <property type="evidence" value="ECO:0007669"/>
    <property type="project" value="TreeGrafter"/>
</dbReference>
<dbReference type="FunFam" id="3.30.890.10:FF:000003">
    <property type="entry name" value="methyl-CpG-binding domain protein 2"/>
    <property type="match status" value="1"/>
</dbReference>
<keyword evidence="8" id="KW-0539">Nucleus</keyword>
<keyword evidence="5" id="KW-0805">Transcription regulation</keyword>
<dbReference type="GO" id="GO:0000118">
    <property type="term" value="C:histone deacetylase complex"/>
    <property type="evidence" value="ECO:0007669"/>
    <property type="project" value="UniProtKB-ARBA"/>
</dbReference>
<dbReference type="Pfam" id="PF01429">
    <property type="entry name" value="MBD"/>
    <property type="match status" value="1"/>
</dbReference>
<dbReference type="CDD" id="cd01396">
    <property type="entry name" value="MeCP2_MBD"/>
    <property type="match status" value="1"/>
</dbReference>
<dbReference type="Pfam" id="PF14048">
    <property type="entry name" value="MBD_C"/>
    <property type="match status" value="1"/>
</dbReference>
<dbReference type="RefSeq" id="XP_029646214.1">
    <property type="nucleotide sequence ID" value="XM_029790354.2"/>
</dbReference>
<dbReference type="SMART" id="SM00391">
    <property type="entry name" value="MBD"/>
    <property type="match status" value="1"/>
</dbReference>
<dbReference type="InterPro" id="IPR016177">
    <property type="entry name" value="DNA-bd_dom_sf"/>
</dbReference>
<evidence type="ECO:0000256" key="2">
    <source>
        <dbReference type="ARBA" id="ARBA00004286"/>
    </source>
</evidence>
<comment type="subcellular location">
    <subcellularLocation>
        <location evidence="2">Chromosome</location>
    </subcellularLocation>
    <subcellularLocation>
        <location evidence="1">Nucleus</location>
    </subcellularLocation>
</comment>
<dbReference type="InterPro" id="IPR001739">
    <property type="entry name" value="Methyl_CpG_DNA-bd"/>
</dbReference>
<gene>
    <name evidence="10" type="primary">LOC115220257</name>
</gene>
<keyword evidence="4" id="KW-0597">Phosphoprotein</keyword>
<dbReference type="PROSITE" id="PS50982">
    <property type="entry name" value="MBD"/>
    <property type="match status" value="1"/>
</dbReference>
<evidence type="ECO:0000313" key="9">
    <source>
        <dbReference type="Proteomes" id="UP000515154"/>
    </source>
</evidence>
<dbReference type="GO" id="GO:0000785">
    <property type="term" value="C:chromatin"/>
    <property type="evidence" value="ECO:0007669"/>
    <property type="project" value="UniProtKB-ARBA"/>
</dbReference>
<keyword evidence="6" id="KW-0238">DNA-binding</keyword>
<evidence type="ECO:0000313" key="10">
    <source>
        <dbReference type="RefSeq" id="XP_029646214.1"/>
    </source>
</evidence>
<evidence type="ECO:0000256" key="6">
    <source>
        <dbReference type="ARBA" id="ARBA00023125"/>
    </source>
</evidence>
<keyword evidence="3" id="KW-0158">Chromosome</keyword>
<accession>A0A6P7T612</accession>
<dbReference type="AlphaFoldDB" id="A0A6P7T612"/>
<evidence type="ECO:0000256" key="4">
    <source>
        <dbReference type="ARBA" id="ARBA00022553"/>
    </source>
</evidence>
<evidence type="ECO:0000256" key="8">
    <source>
        <dbReference type="ARBA" id="ARBA00023242"/>
    </source>
</evidence>